<comment type="caution">
    <text evidence="2">The sequence shown here is derived from an EMBL/GenBank/DDBJ whole genome shotgun (WGS) entry which is preliminary data.</text>
</comment>
<dbReference type="Proteomes" id="UP000563094">
    <property type="component" value="Unassembled WGS sequence"/>
</dbReference>
<sequence>MAHIVLIGPAYPFRGGLATFNERLARAWQQMGHQVEIITFTTQYPSVLFPGKTQLVEGPAPQGIDIKRRLSSVNPLTWLALGKDLQSRRPDIILFRYWLPFMGPSFGTVARLAKKNGHTKVVALTDNVVPHEKRPGDTAFTKYFLQACDAFVTMSDAVMQDLRLFEKKKPAVFHPHPLYDTYGVAVPQAEALQRLGLPQTGNYLLFFGFIRQYKGLDILLKAMTDPGMRERDIKLIVAGEFYEAPEPYTEIIRDGGLEDRVILKTEYIPDDKVALYFSAADLVVQPYRRATQSGVTQIAYHFDKPMIITRVGGLQEMIKDQEVGYTVEADPEAIATSIFRFFDEGRSEEMKANIQKEKLRFSWGSLAQTILDLVAPAAKT</sequence>
<protein>
    <submittedName>
        <fullName evidence="2">Glycosyltransferase involved in cell wall biosynthesis</fullName>
    </submittedName>
</protein>
<proteinExistence type="predicted"/>
<reference evidence="2 3" key="1">
    <citation type="submission" date="2020-08" db="EMBL/GenBank/DDBJ databases">
        <title>Genomic Encyclopedia of Type Strains, Phase IV (KMG-IV): sequencing the most valuable type-strain genomes for metagenomic binning, comparative biology and taxonomic classification.</title>
        <authorList>
            <person name="Goeker M."/>
        </authorList>
    </citation>
    <scope>NUCLEOTIDE SEQUENCE [LARGE SCALE GENOMIC DNA]</scope>
    <source>
        <strain evidence="2 3">DSM 29854</strain>
    </source>
</reference>
<accession>A0A839GX56</accession>
<name>A0A839GX56_9BACT</name>
<dbReference type="RefSeq" id="WP_182514256.1">
    <property type="nucleotide sequence ID" value="NZ_JACJIQ010000021.1"/>
</dbReference>
<keyword evidence="3" id="KW-1185">Reference proteome</keyword>
<dbReference type="EMBL" id="JACJIQ010000021">
    <property type="protein sequence ID" value="MBA9079326.1"/>
    <property type="molecule type" value="Genomic_DNA"/>
</dbReference>
<organism evidence="2 3">
    <name type="scientific">Rufibacter quisquiliarum</name>
    <dbReference type="NCBI Taxonomy" id="1549639"/>
    <lineage>
        <taxon>Bacteria</taxon>
        <taxon>Pseudomonadati</taxon>
        <taxon>Bacteroidota</taxon>
        <taxon>Cytophagia</taxon>
        <taxon>Cytophagales</taxon>
        <taxon>Hymenobacteraceae</taxon>
        <taxon>Rufibacter</taxon>
    </lineage>
</organism>
<gene>
    <name evidence="2" type="ORF">FHS90_004061</name>
</gene>
<dbReference type="InterPro" id="IPR028098">
    <property type="entry name" value="Glyco_trans_4-like_N"/>
</dbReference>
<evidence type="ECO:0000313" key="2">
    <source>
        <dbReference type="EMBL" id="MBA9079326.1"/>
    </source>
</evidence>
<dbReference type="PANTHER" id="PTHR12526">
    <property type="entry name" value="GLYCOSYLTRANSFERASE"/>
    <property type="match status" value="1"/>
</dbReference>
<dbReference type="Gene3D" id="3.40.50.2000">
    <property type="entry name" value="Glycogen Phosphorylase B"/>
    <property type="match status" value="2"/>
</dbReference>
<feature type="domain" description="Glycosyltransferase subfamily 4-like N-terminal" evidence="1">
    <location>
        <begin position="15"/>
        <end position="165"/>
    </location>
</feature>
<evidence type="ECO:0000313" key="3">
    <source>
        <dbReference type="Proteomes" id="UP000563094"/>
    </source>
</evidence>
<dbReference type="AlphaFoldDB" id="A0A839GX56"/>
<evidence type="ECO:0000259" key="1">
    <source>
        <dbReference type="Pfam" id="PF13439"/>
    </source>
</evidence>
<dbReference type="SUPFAM" id="SSF53756">
    <property type="entry name" value="UDP-Glycosyltransferase/glycogen phosphorylase"/>
    <property type="match status" value="1"/>
</dbReference>
<dbReference type="Pfam" id="PF13439">
    <property type="entry name" value="Glyco_transf_4"/>
    <property type="match status" value="1"/>
</dbReference>
<keyword evidence="2" id="KW-0808">Transferase</keyword>
<dbReference type="Pfam" id="PF13692">
    <property type="entry name" value="Glyco_trans_1_4"/>
    <property type="match status" value="1"/>
</dbReference>
<dbReference type="GO" id="GO:0016757">
    <property type="term" value="F:glycosyltransferase activity"/>
    <property type="evidence" value="ECO:0007669"/>
    <property type="project" value="UniProtKB-ARBA"/>
</dbReference>